<evidence type="ECO:0000313" key="1">
    <source>
        <dbReference type="EMBL" id="KAI3360994.1"/>
    </source>
</evidence>
<reference evidence="1" key="1">
    <citation type="submission" date="2022-04" db="EMBL/GenBank/DDBJ databases">
        <title>Jade perch genome.</title>
        <authorList>
            <person name="Chao B."/>
        </authorList>
    </citation>
    <scope>NUCLEOTIDE SEQUENCE</scope>
    <source>
        <strain evidence="1">CB-2022</strain>
    </source>
</reference>
<gene>
    <name evidence="1" type="ORF">L3Q82_013195</name>
</gene>
<dbReference type="Proteomes" id="UP000831701">
    <property type="component" value="Chromosome 16"/>
</dbReference>
<organism evidence="1 2">
    <name type="scientific">Scortum barcoo</name>
    <name type="common">barcoo grunter</name>
    <dbReference type="NCBI Taxonomy" id="214431"/>
    <lineage>
        <taxon>Eukaryota</taxon>
        <taxon>Metazoa</taxon>
        <taxon>Chordata</taxon>
        <taxon>Craniata</taxon>
        <taxon>Vertebrata</taxon>
        <taxon>Euteleostomi</taxon>
        <taxon>Actinopterygii</taxon>
        <taxon>Neopterygii</taxon>
        <taxon>Teleostei</taxon>
        <taxon>Neoteleostei</taxon>
        <taxon>Acanthomorphata</taxon>
        <taxon>Eupercaria</taxon>
        <taxon>Centrarchiformes</taxon>
        <taxon>Terapontoidei</taxon>
        <taxon>Terapontidae</taxon>
        <taxon>Scortum</taxon>
    </lineage>
</organism>
<protein>
    <submittedName>
        <fullName evidence="1">Uncharacterized protein</fullName>
    </submittedName>
</protein>
<proteinExistence type="predicted"/>
<accession>A0ACB8VZL1</accession>
<evidence type="ECO:0000313" key="2">
    <source>
        <dbReference type="Proteomes" id="UP000831701"/>
    </source>
</evidence>
<name>A0ACB8VZL1_9TELE</name>
<comment type="caution">
    <text evidence="1">The sequence shown here is derived from an EMBL/GenBank/DDBJ whole genome shotgun (WGS) entry which is preliminary data.</text>
</comment>
<dbReference type="EMBL" id="CM041546">
    <property type="protein sequence ID" value="KAI3360994.1"/>
    <property type="molecule type" value="Genomic_DNA"/>
</dbReference>
<feature type="non-terminal residue" evidence="1">
    <location>
        <position position="1"/>
    </location>
</feature>
<sequence length="551" mass="61638">VMSELNKEVVDLVWGRPSSGGVSASIFRRWTQGFVFSENEPTALEQFKGGPCAVIAPVQAFLLKNILFNRESSNWRQMSEEEQKTALCSTLSEILESACSSPSTGFCLVTWAKGQSPHTSAHTNTQTQTQSQSQTQDMPEPERAASRRRNSNPVSPASVTFPRKMHIQNNTALAAEDLGSERFHSVLHKRTVMSVSGLREEVLSLYHTWRGCCGVLLFLYSVILTKGIENIRNEIQDTMEPLIDPVHGHGSQSLVNLLVTGHAVSNVWDGDRECSGMKLHGIHKQASVGFLTLMESLRYCKVGAFLKSPKFPIWILGSETHLSVFFTKASGWLPVGNVIPEFPSGSICPARDLEHTRTHMHAYVLTYMADATLCRLLNFEPKLEGKEGVDEETWSDNKQKEMSLVGPESPSEQARRVFQSFDPEDNGFIPESLLEDVMKALDLVSEPEYVSLVKTKLDPESLGIILLGPFLLEFFPDQDSGIPDSFPIYHYNGLKQSNHNERVEYVEGTALVLGFEDPMVRTDDTPVKRCLQTKWPYIELLWTTDRSPSLN</sequence>
<keyword evidence="2" id="KW-1185">Reference proteome</keyword>